<accession>A0A8J6L2D3</accession>
<evidence type="ECO:0000313" key="1">
    <source>
        <dbReference type="EMBL" id="KAH0809079.1"/>
    </source>
</evidence>
<comment type="caution">
    <text evidence="1">The sequence shown here is derived from an EMBL/GenBank/DDBJ whole genome shotgun (WGS) entry which is preliminary data.</text>
</comment>
<reference evidence="1" key="1">
    <citation type="journal article" date="2020" name="J Insects Food Feed">
        <title>The yellow mealworm (Tenebrio molitor) genome: a resource for the emerging insects as food and feed industry.</title>
        <authorList>
            <person name="Eriksson T."/>
            <person name="Andere A."/>
            <person name="Kelstrup H."/>
            <person name="Emery V."/>
            <person name="Picard C."/>
        </authorList>
    </citation>
    <scope>NUCLEOTIDE SEQUENCE</scope>
    <source>
        <strain evidence="1">Stoneville</strain>
        <tissue evidence="1">Whole head</tissue>
    </source>
</reference>
<gene>
    <name evidence="1" type="ORF">GEV33_013717</name>
</gene>
<protein>
    <submittedName>
        <fullName evidence="1">Uncharacterized protein</fullName>
    </submittedName>
</protein>
<keyword evidence="2" id="KW-1185">Reference proteome</keyword>
<dbReference type="AlphaFoldDB" id="A0A8J6L2D3"/>
<proteinExistence type="predicted"/>
<organism evidence="1 2">
    <name type="scientific">Tenebrio molitor</name>
    <name type="common">Yellow mealworm beetle</name>
    <dbReference type="NCBI Taxonomy" id="7067"/>
    <lineage>
        <taxon>Eukaryota</taxon>
        <taxon>Metazoa</taxon>
        <taxon>Ecdysozoa</taxon>
        <taxon>Arthropoda</taxon>
        <taxon>Hexapoda</taxon>
        <taxon>Insecta</taxon>
        <taxon>Pterygota</taxon>
        <taxon>Neoptera</taxon>
        <taxon>Endopterygota</taxon>
        <taxon>Coleoptera</taxon>
        <taxon>Polyphaga</taxon>
        <taxon>Cucujiformia</taxon>
        <taxon>Tenebrionidae</taxon>
        <taxon>Tenebrio</taxon>
    </lineage>
</organism>
<name>A0A8J6L2D3_TENMO</name>
<reference evidence="1" key="2">
    <citation type="submission" date="2021-08" db="EMBL/GenBank/DDBJ databases">
        <authorList>
            <person name="Eriksson T."/>
        </authorList>
    </citation>
    <scope>NUCLEOTIDE SEQUENCE</scope>
    <source>
        <strain evidence="1">Stoneville</strain>
        <tissue evidence="1">Whole head</tissue>
    </source>
</reference>
<dbReference type="EMBL" id="JABDTM020028353">
    <property type="protein sequence ID" value="KAH0809079.1"/>
    <property type="molecule type" value="Genomic_DNA"/>
</dbReference>
<sequence length="122" mass="13107">MNSQQEANLRHFLLLYGRRTALADHCSDLASENRSVCQNTRPAAKTVPMVAELRDASRHCGVVDSWADGHGIQAGILHRPIGKRPCEIIIYGGGGCCGRAPNARVPDDGLESLIGGEPGIKY</sequence>
<dbReference type="Proteomes" id="UP000719412">
    <property type="component" value="Unassembled WGS sequence"/>
</dbReference>
<evidence type="ECO:0000313" key="2">
    <source>
        <dbReference type="Proteomes" id="UP000719412"/>
    </source>
</evidence>